<protein>
    <submittedName>
        <fullName evidence="3">Uncharacterized protein</fullName>
    </submittedName>
</protein>
<feature type="compositionally biased region" description="Pro residues" evidence="1">
    <location>
        <begin position="456"/>
        <end position="466"/>
    </location>
</feature>
<keyword evidence="2" id="KW-0472">Membrane</keyword>
<feature type="compositionally biased region" description="Low complexity" evidence="1">
    <location>
        <begin position="213"/>
        <end position="227"/>
    </location>
</feature>
<evidence type="ECO:0000256" key="2">
    <source>
        <dbReference type="SAM" id="Phobius"/>
    </source>
</evidence>
<dbReference type="KEGG" id="mng:MNEG_3297"/>
<evidence type="ECO:0000313" key="4">
    <source>
        <dbReference type="Proteomes" id="UP000054498"/>
    </source>
</evidence>
<dbReference type="RefSeq" id="XP_013903683.1">
    <property type="nucleotide sequence ID" value="XM_014048229.1"/>
</dbReference>
<dbReference type="Proteomes" id="UP000054498">
    <property type="component" value="Unassembled WGS sequence"/>
</dbReference>
<dbReference type="OrthoDB" id="536504at2759"/>
<evidence type="ECO:0000256" key="1">
    <source>
        <dbReference type="SAM" id="MobiDB-lite"/>
    </source>
</evidence>
<dbReference type="GeneID" id="25736175"/>
<feature type="compositionally biased region" description="Gly residues" evidence="1">
    <location>
        <begin position="159"/>
        <end position="176"/>
    </location>
</feature>
<keyword evidence="2" id="KW-1133">Transmembrane helix</keyword>
<reference evidence="3 4" key="1">
    <citation type="journal article" date="2013" name="BMC Genomics">
        <title>Reconstruction of the lipid metabolism for the microalga Monoraphidium neglectum from its genome sequence reveals characteristics suitable for biofuel production.</title>
        <authorList>
            <person name="Bogen C."/>
            <person name="Al-Dilaimi A."/>
            <person name="Albersmeier A."/>
            <person name="Wichmann J."/>
            <person name="Grundmann M."/>
            <person name="Rupp O."/>
            <person name="Lauersen K.J."/>
            <person name="Blifernez-Klassen O."/>
            <person name="Kalinowski J."/>
            <person name="Goesmann A."/>
            <person name="Mussgnug J.H."/>
            <person name="Kruse O."/>
        </authorList>
    </citation>
    <scope>NUCLEOTIDE SEQUENCE [LARGE SCALE GENOMIC DNA]</scope>
    <source>
        <strain evidence="3 4">SAG 48.87</strain>
    </source>
</reference>
<evidence type="ECO:0000313" key="3">
    <source>
        <dbReference type="EMBL" id="KIZ04664.1"/>
    </source>
</evidence>
<feature type="compositionally biased region" description="Gly residues" evidence="1">
    <location>
        <begin position="354"/>
        <end position="369"/>
    </location>
</feature>
<keyword evidence="2" id="KW-0812">Transmembrane</keyword>
<feature type="transmembrane region" description="Helical" evidence="2">
    <location>
        <begin position="377"/>
        <end position="400"/>
    </location>
</feature>
<accession>A0A0D2LDB5</accession>
<feature type="region of interest" description="Disordered" evidence="1">
    <location>
        <begin position="152"/>
        <end position="245"/>
    </location>
</feature>
<feature type="region of interest" description="Disordered" evidence="1">
    <location>
        <begin position="407"/>
        <end position="469"/>
    </location>
</feature>
<gene>
    <name evidence="3" type="ORF">MNEG_3297</name>
</gene>
<proteinExistence type="predicted"/>
<organism evidence="3 4">
    <name type="scientific">Monoraphidium neglectum</name>
    <dbReference type="NCBI Taxonomy" id="145388"/>
    <lineage>
        <taxon>Eukaryota</taxon>
        <taxon>Viridiplantae</taxon>
        <taxon>Chlorophyta</taxon>
        <taxon>core chlorophytes</taxon>
        <taxon>Chlorophyceae</taxon>
        <taxon>CS clade</taxon>
        <taxon>Sphaeropleales</taxon>
        <taxon>Selenastraceae</taxon>
        <taxon>Monoraphidium</taxon>
    </lineage>
</organism>
<keyword evidence="4" id="KW-1185">Reference proteome</keyword>
<sequence length="637" mass="63535">MYYNKFSFRVTLNDTSKGAVPLDQIVISYWFNGPEDMPDQDVSEDASADLAMVQFRLTCSDASPAVGCDSLMWNVTPRLPGVFGARFRLNMWAAPGAGTLVAPGNGPEGGNARAPQLTGFQATVSVEPRRLFTKMNSTKDYSWLEARHLPGAPAAGNDSGDGGSSGAGGGTAGRGSDGTDAAAVPRANPRMPAFLSGALAWGTPPKAAPTPPGAAEAAVAQQQQPQSAGGGGGAGDGQLPPGSYCRPTPAGEGRVCGVSMTYCCFGTAPLAGTIPQDWPKRLFVDDAAALNSSDLDAMSVLLPADPTAGTDRGGHSGAPLPLPPPQQQQQQQGGAVGGPPPGASAASGAPLSAGGAGPGNGGGGSSRGGVGPMPTSAAVAVGAALPLTVLAIASGVLFVLRRRRRRRRDSQYEKQLLQKKSSRPHSHGDVEWGPSGGADGAGSSRQPFNLKSDVLPPLPPRAPPAVGPQIARTLSNGASWLANLLGVSPTAVSAMPPAHLLPLMHAGPPAGAGAIAEAAAGQGAGGAAPTGVSAVSERVGGANVPSTTEETGLEASRAVPAKFHTLPAWFGGSGSRGSSGSSAGWRRGTKAATAACRCRAGSSAAETAAAGACVQDRGAASSRADDMVANRWGPGTA</sequence>
<feature type="region of interest" description="Disordered" evidence="1">
    <location>
        <begin position="303"/>
        <end position="369"/>
    </location>
</feature>
<dbReference type="AlphaFoldDB" id="A0A0D2LDB5"/>
<name>A0A0D2LDB5_9CHLO</name>
<feature type="compositionally biased region" description="Low complexity" evidence="1">
    <location>
        <begin position="343"/>
        <end position="353"/>
    </location>
</feature>
<dbReference type="STRING" id="145388.A0A0D2LDB5"/>
<dbReference type="EMBL" id="KK100627">
    <property type="protein sequence ID" value="KIZ04664.1"/>
    <property type="molecule type" value="Genomic_DNA"/>
</dbReference>